<dbReference type="Proteomes" id="UP001159042">
    <property type="component" value="Unassembled WGS sequence"/>
</dbReference>
<name>A0AAV8WIU0_9CUCU</name>
<organism evidence="7 8">
    <name type="scientific">Exocentrus adspersus</name>
    <dbReference type="NCBI Taxonomy" id="1586481"/>
    <lineage>
        <taxon>Eukaryota</taxon>
        <taxon>Metazoa</taxon>
        <taxon>Ecdysozoa</taxon>
        <taxon>Arthropoda</taxon>
        <taxon>Hexapoda</taxon>
        <taxon>Insecta</taxon>
        <taxon>Pterygota</taxon>
        <taxon>Neoptera</taxon>
        <taxon>Endopterygota</taxon>
        <taxon>Coleoptera</taxon>
        <taxon>Polyphaga</taxon>
        <taxon>Cucujiformia</taxon>
        <taxon>Chrysomeloidea</taxon>
        <taxon>Cerambycidae</taxon>
        <taxon>Lamiinae</taxon>
        <taxon>Acanthocinini</taxon>
        <taxon>Exocentrus</taxon>
    </lineage>
</organism>
<evidence type="ECO:0000256" key="6">
    <source>
        <dbReference type="RuleBase" id="RU362006"/>
    </source>
</evidence>
<dbReference type="EMBL" id="JANEYG010000001">
    <property type="protein sequence ID" value="KAJ8926037.1"/>
    <property type="molecule type" value="Genomic_DNA"/>
</dbReference>
<keyword evidence="3 6" id="KW-0812">Transmembrane</keyword>
<evidence type="ECO:0000256" key="3">
    <source>
        <dbReference type="ARBA" id="ARBA00022692"/>
    </source>
</evidence>
<dbReference type="Pfam" id="PF03134">
    <property type="entry name" value="TB2_DP1_HVA22"/>
    <property type="match status" value="1"/>
</dbReference>
<feature type="transmembrane region" description="Helical" evidence="6">
    <location>
        <begin position="117"/>
        <end position="141"/>
    </location>
</feature>
<proteinExistence type="inferred from homology"/>
<feature type="transmembrane region" description="Helical" evidence="6">
    <location>
        <begin position="39"/>
        <end position="55"/>
    </location>
</feature>
<comment type="similarity">
    <text evidence="2 6">Belongs to the DP1 family.</text>
</comment>
<evidence type="ECO:0000256" key="5">
    <source>
        <dbReference type="ARBA" id="ARBA00023136"/>
    </source>
</evidence>
<keyword evidence="8" id="KW-1185">Reference proteome</keyword>
<protein>
    <recommendedName>
        <fullName evidence="6">Receptor expression-enhancing protein</fullName>
    </recommendedName>
</protein>
<evidence type="ECO:0000256" key="4">
    <source>
        <dbReference type="ARBA" id="ARBA00022989"/>
    </source>
</evidence>
<evidence type="ECO:0000313" key="7">
    <source>
        <dbReference type="EMBL" id="KAJ8926037.1"/>
    </source>
</evidence>
<reference evidence="7 8" key="1">
    <citation type="journal article" date="2023" name="Insect Mol. Biol.">
        <title>Genome sequencing provides insights into the evolution of gene families encoding plant cell wall-degrading enzymes in longhorned beetles.</title>
        <authorList>
            <person name="Shin N.R."/>
            <person name="Okamura Y."/>
            <person name="Kirsch R."/>
            <person name="Pauchet Y."/>
        </authorList>
    </citation>
    <scope>NUCLEOTIDE SEQUENCE [LARGE SCALE GENOMIC DNA]</scope>
    <source>
        <strain evidence="7">EAD_L_NR</strain>
    </source>
</reference>
<keyword evidence="4 6" id="KW-1133">Transmembrane helix</keyword>
<evidence type="ECO:0000313" key="8">
    <source>
        <dbReference type="Proteomes" id="UP001159042"/>
    </source>
</evidence>
<dbReference type="InterPro" id="IPR004345">
    <property type="entry name" value="TB2_DP1_HVA22"/>
</dbReference>
<accession>A0AAV8WIU0</accession>
<evidence type="ECO:0000256" key="2">
    <source>
        <dbReference type="ARBA" id="ARBA00008573"/>
    </source>
</evidence>
<evidence type="ECO:0000256" key="1">
    <source>
        <dbReference type="ARBA" id="ARBA00004141"/>
    </source>
</evidence>
<sequence>MAHKLIALRDQLASSLHDNTKPWTSVLAKVERKTGVDRLYIFIGCTALISLWLVFGYCAQLVCNTVGFLYPAYVSIHAIESKQKDDDTKWLTYWVVYALFSIAEYFADFIVRWFPLYWLAKFGFMVWLMIPSQFNGSLFLYNRIVKPYFLKHHQAIDNTLNKVKDSATRLLEKNE</sequence>
<comment type="caution">
    <text evidence="7">The sequence shown here is derived from an EMBL/GenBank/DDBJ whole genome shotgun (WGS) entry which is preliminary data.</text>
</comment>
<dbReference type="PANTHER" id="PTHR12300">
    <property type="entry name" value="HVA22-LIKE PROTEINS"/>
    <property type="match status" value="1"/>
</dbReference>
<gene>
    <name evidence="7" type="ORF">NQ315_009892</name>
</gene>
<comment type="subcellular location">
    <subcellularLocation>
        <location evidence="1 6">Membrane</location>
        <topology evidence="1 6">Multi-pass membrane protein</topology>
    </subcellularLocation>
</comment>
<dbReference type="GO" id="GO:0016020">
    <property type="term" value="C:membrane"/>
    <property type="evidence" value="ECO:0007669"/>
    <property type="project" value="UniProtKB-SubCell"/>
</dbReference>
<dbReference type="AlphaFoldDB" id="A0AAV8WIU0"/>
<keyword evidence="5 6" id="KW-0472">Membrane</keyword>
<dbReference type="PANTHER" id="PTHR12300:SF161">
    <property type="entry name" value="RECEPTOR EXPRESSION-ENHANCING PROTEIN"/>
    <property type="match status" value="1"/>
</dbReference>
<feature type="transmembrane region" description="Helical" evidence="6">
    <location>
        <begin position="91"/>
        <end position="111"/>
    </location>
</feature>